<dbReference type="GO" id="GO:0043161">
    <property type="term" value="P:proteasome-mediated ubiquitin-dependent protein catabolic process"/>
    <property type="evidence" value="ECO:0007669"/>
    <property type="project" value="TreeGrafter"/>
</dbReference>
<dbReference type="STRING" id="888268.A0A1E5UJF5"/>
<organism evidence="5 6">
    <name type="scientific">Dichanthelium oligosanthes</name>
    <dbReference type="NCBI Taxonomy" id="888268"/>
    <lineage>
        <taxon>Eukaryota</taxon>
        <taxon>Viridiplantae</taxon>
        <taxon>Streptophyta</taxon>
        <taxon>Embryophyta</taxon>
        <taxon>Tracheophyta</taxon>
        <taxon>Spermatophyta</taxon>
        <taxon>Magnoliopsida</taxon>
        <taxon>Liliopsida</taxon>
        <taxon>Poales</taxon>
        <taxon>Poaceae</taxon>
        <taxon>PACMAD clade</taxon>
        <taxon>Panicoideae</taxon>
        <taxon>Panicodae</taxon>
        <taxon>Paniceae</taxon>
        <taxon>Dichantheliinae</taxon>
        <taxon>Dichanthelium</taxon>
    </lineage>
</organism>
<dbReference type="PANTHER" id="PTHR45670:SF4">
    <property type="entry name" value="HECT-TYPE E3 UBIQUITIN TRANSFERASE"/>
    <property type="match status" value="1"/>
</dbReference>
<accession>A0A1E5UJF5</accession>
<reference evidence="5 6" key="1">
    <citation type="submission" date="2016-09" db="EMBL/GenBank/DDBJ databases">
        <title>The draft genome of Dichanthelium oligosanthes: A C3 panicoid grass species.</title>
        <authorList>
            <person name="Studer A.J."/>
            <person name="Schnable J.C."/>
            <person name="Brutnell T.P."/>
        </authorList>
    </citation>
    <scope>NUCLEOTIDE SEQUENCE [LARGE SCALE GENOMIC DNA]</scope>
    <source>
        <strain evidence="6">cv. Kellogg 1175</strain>
        <tissue evidence="5">Leaf</tissue>
    </source>
</reference>
<dbReference type="Gene3D" id="1.25.10.10">
    <property type="entry name" value="Leucine-rich Repeat Variant"/>
    <property type="match status" value="1"/>
</dbReference>
<dbReference type="AlphaFoldDB" id="A0A1E5UJF5"/>
<proteinExistence type="predicted"/>
<keyword evidence="6" id="KW-1185">Reference proteome</keyword>
<evidence type="ECO:0000313" key="5">
    <source>
        <dbReference type="EMBL" id="OEL12925.1"/>
    </source>
</evidence>
<evidence type="ECO:0000256" key="1">
    <source>
        <dbReference type="ARBA" id="ARBA00000885"/>
    </source>
</evidence>
<dbReference type="InterPro" id="IPR045322">
    <property type="entry name" value="HECTD1/TRIP12-like"/>
</dbReference>
<dbReference type="GO" id="GO:0061630">
    <property type="term" value="F:ubiquitin protein ligase activity"/>
    <property type="evidence" value="ECO:0007669"/>
    <property type="project" value="UniProtKB-EC"/>
</dbReference>
<dbReference type="OrthoDB" id="1739256at2759"/>
<dbReference type="InterPro" id="IPR016024">
    <property type="entry name" value="ARM-type_fold"/>
</dbReference>
<dbReference type="SUPFAM" id="SSF48371">
    <property type="entry name" value="ARM repeat"/>
    <property type="match status" value="1"/>
</dbReference>
<dbReference type="InterPro" id="IPR057948">
    <property type="entry name" value="TPR_TRIP12_N"/>
</dbReference>
<dbReference type="Pfam" id="PF25579">
    <property type="entry name" value="TPR_TRIP12_N"/>
    <property type="match status" value="1"/>
</dbReference>
<dbReference type="EMBL" id="LWDX02075361">
    <property type="protein sequence ID" value="OEL12925.1"/>
    <property type="molecule type" value="Genomic_DNA"/>
</dbReference>
<comment type="caution">
    <text evidence="5">The sequence shown here is derived from an EMBL/GenBank/DDBJ whole genome shotgun (WGS) entry which is preliminary data.</text>
</comment>
<feature type="domain" description="E3 ubiquitin-protein ligase TRIP12-like TPR repeats" evidence="4">
    <location>
        <begin position="1"/>
        <end position="64"/>
    </location>
</feature>
<sequence length="123" mass="13469">MLLAARALANLVDVLPSSCSAVVHYGAIQCFCARLLTIEYMDLAEQSLQALKKISLEHPTACLRAGALMAVLSYLDFFSTGVQVHRHSMSLQSSDVLTALHMLCTLCFHLHLFPHGGHCLFVL</sequence>
<keyword evidence="3" id="KW-0808">Transferase</keyword>
<protein>
    <recommendedName>
        <fullName evidence="2">HECT-type E3 ubiquitin transferase</fullName>
        <ecNumber evidence="2">2.3.2.26</ecNumber>
    </recommendedName>
</protein>
<evidence type="ECO:0000256" key="2">
    <source>
        <dbReference type="ARBA" id="ARBA00012485"/>
    </source>
</evidence>
<dbReference type="Proteomes" id="UP000095767">
    <property type="component" value="Unassembled WGS sequence"/>
</dbReference>
<dbReference type="EC" id="2.3.2.26" evidence="2"/>
<name>A0A1E5UJF5_9POAL</name>
<dbReference type="GO" id="GO:0000209">
    <property type="term" value="P:protein polyubiquitination"/>
    <property type="evidence" value="ECO:0007669"/>
    <property type="project" value="TreeGrafter"/>
</dbReference>
<comment type="catalytic activity">
    <reaction evidence="1">
        <text>S-ubiquitinyl-[E2 ubiquitin-conjugating enzyme]-L-cysteine + [acceptor protein]-L-lysine = [E2 ubiquitin-conjugating enzyme]-L-cysteine + N(6)-ubiquitinyl-[acceptor protein]-L-lysine.</text>
        <dbReference type="EC" id="2.3.2.26"/>
    </reaction>
</comment>
<evidence type="ECO:0000313" key="6">
    <source>
        <dbReference type="Proteomes" id="UP000095767"/>
    </source>
</evidence>
<evidence type="ECO:0000256" key="3">
    <source>
        <dbReference type="ARBA" id="ARBA00022679"/>
    </source>
</evidence>
<gene>
    <name evidence="5" type="ORF">BAE44_0026056</name>
</gene>
<dbReference type="PANTHER" id="PTHR45670">
    <property type="entry name" value="E3 UBIQUITIN-PROTEIN LIGASE TRIP12"/>
    <property type="match status" value="1"/>
</dbReference>
<dbReference type="InterPro" id="IPR011989">
    <property type="entry name" value="ARM-like"/>
</dbReference>
<evidence type="ECO:0000259" key="4">
    <source>
        <dbReference type="Pfam" id="PF25579"/>
    </source>
</evidence>